<protein>
    <submittedName>
        <fullName evidence="1">Uncharacterized protein</fullName>
    </submittedName>
</protein>
<evidence type="ECO:0000313" key="2">
    <source>
        <dbReference type="Proteomes" id="UP001164929"/>
    </source>
</evidence>
<accession>A0AAD6LHL6</accession>
<name>A0AAD6LHL6_9ROSI</name>
<dbReference type="EMBL" id="JAQIZT010000017">
    <property type="protein sequence ID" value="KAJ6960901.1"/>
    <property type="molecule type" value="Genomic_DNA"/>
</dbReference>
<comment type="caution">
    <text evidence="1">The sequence shown here is derived from an EMBL/GenBank/DDBJ whole genome shotgun (WGS) entry which is preliminary data.</text>
</comment>
<gene>
    <name evidence="1" type="ORF">NC653_038798</name>
</gene>
<keyword evidence="2" id="KW-1185">Reference proteome</keyword>
<dbReference type="Proteomes" id="UP001164929">
    <property type="component" value="Chromosome 17"/>
</dbReference>
<reference evidence="1" key="1">
    <citation type="journal article" date="2023" name="Mol. Ecol. Resour.">
        <title>Chromosome-level genome assembly of a triploid poplar Populus alba 'Berolinensis'.</title>
        <authorList>
            <person name="Chen S."/>
            <person name="Yu Y."/>
            <person name="Wang X."/>
            <person name="Wang S."/>
            <person name="Zhang T."/>
            <person name="Zhou Y."/>
            <person name="He R."/>
            <person name="Meng N."/>
            <person name="Wang Y."/>
            <person name="Liu W."/>
            <person name="Liu Z."/>
            <person name="Liu J."/>
            <person name="Guo Q."/>
            <person name="Huang H."/>
            <person name="Sederoff R.R."/>
            <person name="Wang G."/>
            <person name="Qu G."/>
            <person name="Chen S."/>
        </authorList>
    </citation>
    <scope>NUCLEOTIDE SEQUENCE</scope>
    <source>
        <strain evidence="1">SC-2020</strain>
    </source>
</reference>
<proteinExistence type="predicted"/>
<sequence length="157" mass="17515">MIASSLCHSNIVPLVGFCIESGGGFVLGVQICIWWKLRNAICTEVKGSSGPFLVCGDTRLHLELHKQLHICIMELRDVLFIEICKPSNILLFFQESHRSCRGFRFSYLDFCTFQSLSSVKLSKGDIWPLIKPRAFALETRLNLYCSGEGKGAIEGVG</sequence>
<organism evidence="1 2">
    <name type="scientific">Populus alba x Populus x berolinensis</name>
    <dbReference type="NCBI Taxonomy" id="444605"/>
    <lineage>
        <taxon>Eukaryota</taxon>
        <taxon>Viridiplantae</taxon>
        <taxon>Streptophyta</taxon>
        <taxon>Embryophyta</taxon>
        <taxon>Tracheophyta</taxon>
        <taxon>Spermatophyta</taxon>
        <taxon>Magnoliopsida</taxon>
        <taxon>eudicotyledons</taxon>
        <taxon>Gunneridae</taxon>
        <taxon>Pentapetalae</taxon>
        <taxon>rosids</taxon>
        <taxon>fabids</taxon>
        <taxon>Malpighiales</taxon>
        <taxon>Salicaceae</taxon>
        <taxon>Saliceae</taxon>
        <taxon>Populus</taxon>
    </lineage>
</organism>
<dbReference type="AlphaFoldDB" id="A0AAD6LHL6"/>
<evidence type="ECO:0000313" key="1">
    <source>
        <dbReference type="EMBL" id="KAJ6960901.1"/>
    </source>
</evidence>